<reference evidence="1 3" key="1">
    <citation type="journal article" date="2014" name="BMC Genomics">
        <title>Genome sequence of Anopheles sinensis provides insight into genetics basis of mosquito competence for malaria parasites.</title>
        <authorList>
            <person name="Zhou D."/>
            <person name="Zhang D."/>
            <person name="Ding G."/>
            <person name="Shi L."/>
            <person name="Hou Q."/>
            <person name="Ye Y."/>
            <person name="Xu Y."/>
            <person name="Zhou H."/>
            <person name="Xiong C."/>
            <person name="Li S."/>
            <person name="Yu J."/>
            <person name="Hong S."/>
            <person name="Yu X."/>
            <person name="Zou P."/>
            <person name="Chen C."/>
            <person name="Chang X."/>
            <person name="Wang W."/>
            <person name="Lv Y."/>
            <person name="Sun Y."/>
            <person name="Ma L."/>
            <person name="Shen B."/>
            <person name="Zhu C."/>
        </authorList>
    </citation>
    <scope>NUCLEOTIDE SEQUENCE [LARGE SCALE GENOMIC DNA]</scope>
</reference>
<evidence type="ECO:0000313" key="1">
    <source>
        <dbReference type="EMBL" id="KFB46482.1"/>
    </source>
</evidence>
<evidence type="ECO:0000313" key="3">
    <source>
        <dbReference type="Proteomes" id="UP000030765"/>
    </source>
</evidence>
<sequence>MAAMEMAVPVEIAVATGMAAAVQVTQVEAILTTEARAKAIDVKLRIAVRAATVTVVVGTEMEIVRKLIMKWITNLKGKKTTTKIKRSKYELQNVKFAQRGLSP</sequence>
<dbReference type="VEuPathDB" id="VectorBase:ASIC014469"/>
<name>A0A084W8D8_ANOSI</name>
<dbReference type="Proteomes" id="UP000030765">
    <property type="component" value="Unassembled WGS sequence"/>
</dbReference>
<organism evidence="1">
    <name type="scientific">Anopheles sinensis</name>
    <name type="common">Mosquito</name>
    <dbReference type="NCBI Taxonomy" id="74873"/>
    <lineage>
        <taxon>Eukaryota</taxon>
        <taxon>Metazoa</taxon>
        <taxon>Ecdysozoa</taxon>
        <taxon>Arthropoda</taxon>
        <taxon>Hexapoda</taxon>
        <taxon>Insecta</taxon>
        <taxon>Pterygota</taxon>
        <taxon>Neoptera</taxon>
        <taxon>Endopterygota</taxon>
        <taxon>Diptera</taxon>
        <taxon>Nematocera</taxon>
        <taxon>Culicoidea</taxon>
        <taxon>Culicidae</taxon>
        <taxon>Anophelinae</taxon>
        <taxon>Anopheles</taxon>
    </lineage>
</organism>
<accession>A0A084W8D8</accession>
<protein>
    <submittedName>
        <fullName evidence="1 2">Uncharacterized protein</fullName>
    </submittedName>
</protein>
<gene>
    <name evidence="1" type="ORF">ZHAS_00014469</name>
</gene>
<evidence type="ECO:0000313" key="2">
    <source>
        <dbReference type="EnsemblMetazoa" id="ASIC014469-PA"/>
    </source>
</evidence>
<dbReference type="EMBL" id="ATLV01021415">
    <property type="status" value="NOT_ANNOTATED_CDS"/>
    <property type="molecule type" value="Genomic_DNA"/>
</dbReference>
<proteinExistence type="predicted"/>
<dbReference type="EMBL" id="KE525318">
    <property type="protein sequence ID" value="KFB46482.1"/>
    <property type="molecule type" value="Genomic_DNA"/>
</dbReference>
<reference evidence="2" key="2">
    <citation type="submission" date="2020-05" db="UniProtKB">
        <authorList>
            <consortium name="EnsemblMetazoa"/>
        </authorList>
    </citation>
    <scope>IDENTIFICATION</scope>
</reference>
<dbReference type="AlphaFoldDB" id="A0A084W8D8"/>
<keyword evidence="3" id="KW-1185">Reference proteome</keyword>
<dbReference type="EnsemblMetazoa" id="ASIC014469-RA">
    <property type="protein sequence ID" value="ASIC014469-PA"/>
    <property type="gene ID" value="ASIC014469"/>
</dbReference>